<dbReference type="Proteomes" id="UP000282837">
    <property type="component" value="Unassembled WGS sequence"/>
</dbReference>
<evidence type="ECO:0000313" key="2">
    <source>
        <dbReference type="Proteomes" id="UP000282837"/>
    </source>
</evidence>
<dbReference type="NCBIfam" id="TIGR04433">
    <property type="entry name" value="UrcA_uranyl"/>
    <property type="match status" value="1"/>
</dbReference>
<dbReference type="AlphaFoldDB" id="A0A3S2VU47"/>
<sequence length="159" mass="17021">MIPSVRFGIIVSDRSCSHQLLLRQRASIHSGDHKRTNMMTKTSSTRFSRTLCVLAFAPLALGLLFAAAAQAMAATEAATDKEEVNTVILRGIMARPDSPKAAKHVLSRIENAALEVCGGGSGSYAEVNRVVRRSDCWRKAVNGAVAQVASPYLPKVAAQ</sequence>
<proteinExistence type="predicted"/>
<name>A0A3S2VU47_9SPHN</name>
<keyword evidence="2" id="KW-1185">Reference proteome</keyword>
<gene>
    <name evidence="1" type="ORF">EOE18_07800</name>
</gene>
<protein>
    <submittedName>
        <fullName evidence="1">UrcA family protein</fullName>
    </submittedName>
</protein>
<accession>A0A3S2VU47</accession>
<organism evidence="1 2">
    <name type="scientific">Novosphingobium umbonatum</name>
    <dbReference type="NCBI Taxonomy" id="1908524"/>
    <lineage>
        <taxon>Bacteria</taxon>
        <taxon>Pseudomonadati</taxon>
        <taxon>Pseudomonadota</taxon>
        <taxon>Alphaproteobacteria</taxon>
        <taxon>Sphingomonadales</taxon>
        <taxon>Sphingomonadaceae</taxon>
        <taxon>Novosphingobium</taxon>
    </lineage>
</organism>
<evidence type="ECO:0000313" key="1">
    <source>
        <dbReference type="EMBL" id="RVU05868.1"/>
    </source>
</evidence>
<comment type="caution">
    <text evidence="1">The sequence shown here is derived from an EMBL/GenBank/DDBJ whole genome shotgun (WGS) entry which is preliminary data.</text>
</comment>
<dbReference type="EMBL" id="SACO01000004">
    <property type="protein sequence ID" value="RVU05868.1"/>
    <property type="molecule type" value="Genomic_DNA"/>
</dbReference>
<dbReference type="InterPro" id="IPR030972">
    <property type="entry name" value="UrcA_uranyl"/>
</dbReference>
<reference evidence="1 2" key="1">
    <citation type="submission" date="2019-01" db="EMBL/GenBank/DDBJ databases">
        <authorList>
            <person name="Chen W.-M."/>
        </authorList>
    </citation>
    <scope>NUCLEOTIDE SEQUENCE [LARGE SCALE GENOMIC DNA]</scope>
    <source>
        <strain evidence="1 2">FSY-9</strain>
    </source>
</reference>
<dbReference type="OrthoDB" id="7597046at2"/>